<dbReference type="Gene3D" id="1.10.287.860">
    <property type="entry name" value="Nucleotidyltransferase"/>
    <property type="match status" value="1"/>
</dbReference>
<dbReference type="SMART" id="SM00954">
    <property type="entry name" value="RelA_SpoT"/>
    <property type="match status" value="1"/>
</dbReference>
<reference evidence="4" key="1">
    <citation type="submission" date="2020-10" db="EMBL/GenBank/DDBJ databases">
        <authorList>
            <person name="Gilroy R."/>
        </authorList>
    </citation>
    <scope>NUCLEOTIDE SEQUENCE</scope>
    <source>
        <strain evidence="4">ChiSjej5B23-6657</strain>
    </source>
</reference>
<name>A0A9D1JAT4_9FIRM</name>
<accession>A0A9D1JAT4</accession>
<dbReference type="Proteomes" id="UP000823912">
    <property type="component" value="Unassembled WGS sequence"/>
</dbReference>
<evidence type="ECO:0000313" key="5">
    <source>
        <dbReference type="Proteomes" id="UP000823912"/>
    </source>
</evidence>
<evidence type="ECO:0000259" key="3">
    <source>
        <dbReference type="SMART" id="SM00954"/>
    </source>
</evidence>
<dbReference type="Gene3D" id="3.30.460.10">
    <property type="entry name" value="Beta Polymerase, domain 2"/>
    <property type="match status" value="1"/>
</dbReference>
<dbReference type="EMBL" id="DVHM01000053">
    <property type="protein sequence ID" value="HIR70309.1"/>
    <property type="molecule type" value="Genomic_DNA"/>
</dbReference>
<sequence length="263" mass="30876">MLKKRAAAAARTEYPAQEDRQEESQGTAEYEETVVEEVFQLNELVPIHSSVQDDMKRIADMEEEFSHIMDPVLRMYNAAMNVTATRMSIIKDEFKYRGKRCPIHHIDTRLKSVKSILGKLEKKHLELSLTSACNHIFDIAGVRVVCPYIKDVYLIRDRLLDQDDIYIMEIKDYIEHPKKNGYRSLHMIIRVPVYFMNKKQFVPVEVQIRTEAMDLWASLEHDIKYKSLYQDIGVDFTGELLECSQLIYQAEEKMEFMNNLLED</sequence>
<comment type="pathway">
    <text evidence="1">Purine metabolism; ppGpp biosynthesis; ppGpp from GTP: step 1/2.</text>
</comment>
<evidence type="ECO:0000313" key="4">
    <source>
        <dbReference type="EMBL" id="HIR70309.1"/>
    </source>
</evidence>
<feature type="domain" description="RelA/SpoT" evidence="3">
    <location>
        <begin position="108"/>
        <end position="231"/>
    </location>
</feature>
<organism evidence="4 5">
    <name type="scientific">Candidatus Pullilachnospira gallistercoris</name>
    <dbReference type="NCBI Taxonomy" id="2840911"/>
    <lineage>
        <taxon>Bacteria</taxon>
        <taxon>Bacillati</taxon>
        <taxon>Bacillota</taxon>
        <taxon>Clostridia</taxon>
        <taxon>Lachnospirales</taxon>
        <taxon>Lachnospiraceae</taxon>
        <taxon>Lachnospiraceae incertae sedis</taxon>
        <taxon>Candidatus Pullilachnospira</taxon>
    </lineage>
</organism>
<dbReference type="CDD" id="cd05399">
    <property type="entry name" value="NT_Rel-Spo_like"/>
    <property type="match status" value="1"/>
</dbReference>
<dbReference type="SUPFAM" id="SSF81301">
    <property type="entry name" value="Nucleotidyltransferase"/>
    <property type="match status" value="1"/>
</dbReference>
<dbReference type="GO" id="GO:0015969">
    <property type="term" value="P:guanosine tetraphosphate metabolic process"/>
    <property type="evidence" value="ECO:0007669"/>
    <property type="project" value="InterPro"/>
</dbReference>
<feature type="region of interest" description="Disordered" evidence="2">
    <location>
        <begin position="1"/>
        <end position="28"/>
    </location>
</feature>
<dbReference type="Pfam" id="PF04607">
    <property type="entry name" value="RelA_SpoT"/>
    <property type="match status" value="1"/>
</dbReference>
<dbReference type="InterPro" id="IPR043519">
    <property type="entry name" value="NT_sf"/>
</dbReference>
<dbReference type="InterPro" id="IPR052366">
    <property type="entry name" value="GTP_Pyrophosphokinase"/>
</dbReference>
<protein>
    <submittedName>
        <fullName evidence="4">(P)ppGpp synthetase</fullName>
    </submittedName>
</protein>
<evidence type="ECO:0000256" key="2">
    <source>
        <dbReference type="SAM" id="MobiDB-lite"/>
    </source>
</evidence>
<dbReference type="AlphaFoldDB" id="A0A9D1JAT4"/>
<comment type="caution">
    <text evidence="4">The sequence shown here is derived from an EMBL/GenBank/DDBJ whole genome shotgun (WGS) entry which is preliminary data.</text>
</comment>
<dbReference type="InterPro" id="IPR007685">
    <property type="entry name" value="RelA_SpoT"/>
</dbReference>
<proteinExistence type="predicted"/>
<gene>
    <name evidence="4" type="ORF">IAA55_03415</name>
</gene>
<reference evidence="4" key="2">
    <citation type="journal article" date="2021" name="PeerJ">
        <title>Extensive microbial diversity within the chicken gut microbiome revealed by metagenomics and culture.</title>
        <authorList>
            <person name="Gilroy R."/>
            <person name="Ravi A."/>
            <person name="Getino M."/>
            <person name="Pursley I."/>
            <person name="Horton D.L."/>
            <person name="Alikhan N.F."/>
            <person name="Baker D."/>
            <person name="Gharbi K."/>
            <person name="Hall N."/>
            <person name="Watson M."/>
            <person name="Adriaenssens E.M."/>
            <person name="Foster-Nyarko E."/>
            <person name="Jarju S."/>
            <person name="Secka A."/>
            <person name="Antonio M."/>
            <person name="Oren A."/>
            <person name="Chaudhuri R.R."/>
            <person name="La Ragione R."/>
            <person name="Hildebrand F."/>
            <person name="Pallen M.J."/>
        </authorList>
    </citation>
    <scope>NUCLEOTIDE SEQUENCE</scope>
    <source>
        <strain evidence="4">ChiSjej5B23-6657</strain>
    </source>
</reference>
<dbReference type="PANTHER" id="PTHR47837:SF2">
    <property type="entry name" value="GTP PYROPHOSPHOKINASE YWAC"/>
    <property type="match status" value="1"/>
</dbReference>
<dbReference type="PANTHER" id="PTHR47837">
    <property type="entry name" value="GTP PYROPHOSPHOKINASE YJBM"/>
    <property type="match status" value="1"/>
</dbReference>
<evidence type="ECO:0000256" key="1">
    <source>
        <dbReference type="ARBA" id="ARBA00004976"/>
    </source>
</evidence>